<accession>A0A9W7ILG8</accession>
<dbReference type="AlphaFoldDB" id="A0A9W7ILG8"/>
<dbReference type="OrthoDB" id="1000051at2759"/>
<gene>
    <name evidence="2" type="ORF">HRI_003393000</name>
</gene>
<evidence type="ECO:0000313" key="2">
    <source>
        <dbReference type="EMBL" id="GMI97237.1"/>
    </source>
</evidence>
<dbReference type="GO" id="GO:0046983">
    <property type="term" value="F:protein dimerization activity"/>
    <property type="evidence" value="ECO:0007669"/>
    <property type="project" value="InterPro"/>
</dbReference>
<dbReference type="Proteomes" id="UP001165190">
    <property type="component" value="Unassembled WGS sequence"/>
</dbReference>
<keyword evidence="3" id="KW-1185">Reference proteome</keyword>
<dbReference type="InterPro" id="IPR055298">
    <property type="entry name" value="AtLOH3-like"/>
</dbReference>
<name>A0A9W7ILG8_HIBTR</name>
<dbReference type="PANTHER" id="PTHR11697">
    <property type="entry name" value="GENERAL TRANSCRIPTION FACTOR 2-RELATED ZINC FINGER PROTEIN"/>
    <property type="match status" value="1"/>
</dbReference>
<feature type="domain" description="HAT C-terminal dimerisation" evidence="1">
    <location>
        <begin position="114"/>
        <end position="183"/>
    </location>
</feature>
<dbReference type="PANTHER" id="PTHR11697:SF230">
    <property type="entry name" value="ZINC FINGER, MYM DOMAIN CONTAINING 1"/>
    <property type="match status" value="1"/>
</dbReference>
<proteinExistence type="predicted"/>
<dbReference type="SUPFAM" id="SSF53098">
    <property type="entry name" value="Ribonuclease H-like"/>
    <property type="match status" value="1"/>
</dbReference>
<dbReference type="InterPro" id="IPR008906">
    <property type="entry name" value="HATC_C_dom"/>
</dbReference>
<sequence>MNAPYKGGRGRPRLQRDAISVRHHYHVDIFVSAIDSQMHGMNIRFKDDMMELLELSFALDSRDGYKSFSIADICKLANKFYSKDFTEQERLHLKVQLEHFELEARGSLELRKTLTILELCQVLANTRKSSIYHLLVHLVLTLLVSTATTERAFSAMKLVKTHLRNKMKDEFLSSYLIIYIEKEIARCLSVDSLIDDFDLMKER</sequence>
<comment type="caution">
    <text evidence="2">The sequence shown here is derived from an EMBL/GenBank/DDBJ whole genome shotgun (WGS) entry which is preliminary data.</text>
</comment>
<dbReference type="EMBL" id="BSYR01000030">
    <property type="protein sequence ID" value="GMI97237.1"/>
    <property type="molecule type" value="Genomic_DNA"/>
</dbReference>
<dbReference type="Pfam" id="PF05699">
    <property type="entry name" value="Dimer_Tnp_hAT"/>
    <property type="match status" value="1"/>
</dbReference>
<evidence type="ECO:0000259" key="1">
    <source>
        <dbReference type="Pfam" id="PF05699"/>
    </source>
</evidence>
<organism evidence="2 3">
    <name type="scientific">Hibiscus trionum</name>
    <name type="common">Flower of an hour</name>
    <dbReference type="NCBI Taxonomy" id="183268"/>
    <lineage>
        <taxon>Eukaryota</taxon>
        <taxon>Viridiplantae</taxon>
        <taxon>Streptophyta</taxon>
        <taxon>Embryophyta</taxon>
        <taxon>Tracheophyta</taxon>
        <taxon>Spermatophyta</taxon>
        <taxon>Magnoliopsida</taxon>
        <taxon>eudicotyledons</taxon>
        <taxon>Gunneridae</taxon>
        <taxon>Pentapetalae</taxon>
        <taxon>rosids</taxon>
        <taxon>malvids</taxon>
        <taxon>Malvales</taxon>
        <taxon>Malvaceae</taxon>
        <taxon>Malvoideae</taxon>
        <taxon>Hibiscus</taxon>
    </lineage>
</organism>
<reference evidence="2" key="1">
    <citation type="submission" date="2023-05" db="EMBL/GenBank/DDBJ databases">
        <title>Genome and transcriptome analyses reveal genes involved in the formation of fine ridges on petal epidermal cells in Hibiscus trionum.</title>
        <authorList>
            <person name="Koshimizu S."/>
            <person name="Masuda S."/>
            <person name="Ishii T."/>
            <person name="Shirasu K."/>
            <person name="Hoshino A."/>
            <person name="Arita M."/>
        </authorList>
    </citation>
    <scope>NUCLEOTIDE SEQUENCE</scope>
    <source>
        <strain evidence="2">Hamamatsu line</strain>
    </source>
</reference>
<dbReference type="InterPro" id="IPR012337">
    <property type="entry name" value="RNaseH-like_sf"/>
</dbReference>
<protein>
    <recommendedName>
        <fullName evidence="1">HAT C-terminal dimerisation domain-containing protein</fullName>
    </recommendedName>
</protein>
<evidence type="ECO:0000313" key="3">
    <source>
        <dbReference type="Proteomes" id="UP001165190"/>
    </source>
</evidence>